<dbReference type="CDD" id="cd14948">
    <property type="entry name" value="BACON"/>
    <property type="match status" value="1"/>
</dbReference>
<protein>
    <submittedName>
        <fullName evidence="1">Uncharacterized protein</fullName>
    </submittedName>
</protein>
<evidence type="ECO:0000313" key="2">
    <source>
        <dbReference type="Proteomes" id="UP000189670"/>
    </source>
</evidence>
<accession>A0A1V1P243</accession>
<dbReference type="Proteomes" id="UP000189670">
    <property type="component" value="Unassembled WGS sequence"/>
</dbReference>
<organism evidence="1 2">
    <name type="scientific">Candidatus Magnetoglobus multicellularis str. Araruama</name>
    <dbReference type="NCBI Taxonomy" id="890399"/>
    <lineage>
        <taxon>Bacteria</taxon>
        <taxon>Pseudomonadati</taxon>
        <taxon>Thermodesulfobacteriota</taxon>
        <taxon>Desulfobacteria</taxon>
        <taxon>Desulfobacterales</taxon>
        <taxon>Desulfobacteraceae</taxon>
        <taxon>Candidatus Magnetoglobus</taxon>
    </lineage>
</organism>
<dbReference type="AlphaFoldDB" id="A0A1V1P243"/>
<name>A0A1V1P243_9BACT</name>
<dbReference type="InterPro" id="IPR024361">
    <property type="entry name" value="BACON"/>
</dbReference>
<dbReference type="EMBL" id="ATBP01000803">
    <property type="protein sequence ID" value="ETR68890.1"/>
    <property type="molecule type" value="Genomic_DNA"/>
</dbReference>
<proteinExistence type="predicted"/>
<reference evidence="2" key="1">
    <citation type="submission" date="2012-11" db="EMBL/GenBank/DDBJ databases">
        <authorList>
            <person name="Lucero-Rivera Y.E."/>
            <person name="Tovar-Ramirez D."/>
        </authorList>
    </citation>
    <scope>NUCLEOTIDE SEQUENCE [LARGE SCALE GENOMIC DNA]</scope>
    <source>
        <strain evidence="2">Araruama</strain>
    </source>
</reference>
<gene>
    <name evidence="1" type="ORF">OMM_04290</name>
</gene>
<dbReference type="InterPro" id="IPR013783">
    <property type="entry name" value="Ig-like_fold"/>
</dbReference>
<sequence length="496" mass="55552">MQISLPHTGCSFKNIDFNVRFEQLSNDPKSQQYVYSNYDKLEWIHIIGTFSTDSKELKLYKNAILVDQTVYSTCIVESIILNTNNELKGSIGQRYNGNDNFDGFLDDIRIYNRELSESEIKTLYELQPDTLSVTPTYKEVLSTTGTTTFKVTSKQSWKASTTTPWLTILINNNTITASYEKNTGEARTGKITVTAEGASSSPQIIEVRQSQADNNNNPTANNQEITTNTNTALNITLTATDIDGDPLTFEIVQSPSNGTFSNTPPNLTYTPDANYQGTDSFTFKANDGKEDSNIGIVSINVKPVLTESHFEEVDGNPADATWTIYLSAATLDGIDLQRNDEIAVFDHDTLVGSFKLTEILTQENQMNSYVTAWSTLSDDEGYNAGNSYTFKCWDASEGKEYICANPVFDTSYDDLYSGNLFPEDMLTVSIVSLPFVTIIKQTIDMSYGYQFVSLNVQPEKIEMTEVLLNILDELDFVKDSKSNILRKNWSKLDKQH</sequence>
<comment type="caution">
    <text evidence="1">The sequence shown here is derived from an EMBL/GenBank/DDBJ whole genome shotgun (WGS) entry which is preliminary data.</text>
</comment>
<dbReference type="InterPro" id="IPR013320">
    <property type="entry name" value="ConA-like_dom_sf"/>
</dbReference>
<dbReference type="Gene3D" id="2.60.120.200">
    <property type="match status" value="1"/>
</dbReference>
<dbReference type="Gene3D" id="2.60.40.10">
    <property type="entry name" value="Immunoglobulins"/>
    <property type="match status" value="2"/>
</dbReference>
<evidence type="ECO:0000313" key="1">
    <source>
        <dbReference type="EMBL" id="ETR68890.1"/>
    </source>
</evidence>
<dbReference type="SUPFAM" id="SSF49899">
    <property type="entry name" value="Concanavalin A-like lectins/glucanases"/>
    <property type="match status" value="1"/>
</dbReference>
<dbReference type="Pfam" id="PF13385">
    <property type="entry name" value="Laminin_G_3"/>
    <property type="match status" value="1"/>
</dbReference>
<dbReference type="Pfam" id="PF17963">
    <property type="entry name" value="Big_9"/>
    <property type="match status" value="1"/>
</dbReference>